<dbReference type="GO" id="GO:0005886">
    <property type="term" value="C:plasma membrane"/>
    <property type="evidence" value="ECO:0007669"/>
    <property type="project" value="UniProtKB-SubCell"/>
</dbReference>
<evidence type="ECO:0000256" key="1">
    <source>
        <dbReference type="ARBA" id="ARBA00001936"/>
    </source>
</evidence>
<dbReference type="NCBIfam" id="NF045884">
    <property type="entry name" value="PhCholSynAgro"/>
    <property type="match status" value="1"/>
</dbReference>
<evidence type="ECO:0000256" key="12">
    <source>
        <dbReference type="ARBA" id="ARBA00023211"/>
    </source>
</evidence>
<keyword evidence="10 14" id="KW-0472">Membrane</keyword>
<keyword evidence="6" id="KW-0808">Transferase</keyword>
<evidence type="ECO:0000256" key="13">
    <source>
        <dbReference type="ARBA" id="ARBA00023264"/>
    </source>
</evidence>
<keyword evidence="5" id="KW-0997">Cell inner membrane</keyword>
<keyword evidence="7 14" id="KW-0812">Transmembrane</keyword>
<dbReference type="AlphaFoldDB" id="A0A0F9VKS4"/>
<dbReference type="Gene3D" id="1.20.120.1760">
    <property type="match status" value="1"/>
</dbReference>
<keyword evidence="3" id="KW-1003">Cell membrane</keyword>
<comment type="cofactor">
    <cofactor evidence="1">
        <name>Mn(2+)</name>
        <dbReference type="ChEBI" id="CHEBI:29035"/>
    </cofactor>
</comment>
<evidence type="ECO:0000256" key="11">
    <source>
        <dbReference type="ARBA" id="ARBA00023209"/>
    </source>
</evidence>
<comment type="subcellular location">
    <subcellularLocation>
        <location evidence="2">Cell inner membrane</location>
        <topology evidence="2">Multi-pass membrane protein</topology>
    </subcellularLocation>
</comment>
<evidence type="ECO:0000256" key="14">
    <source>
        <dbReference type="SAM" id="Phobius"/>
    </source>
</evidence>
<keyword evidence="13" id="KW-1208">Phospholipid metabolism</keyword>
<evidence type="ECO:0008006" key="16">
    <source>
        <dbReference type="Google" id="ProtNLM"/>
    </source>
</evidence>
<dbReference type="GO" id="GO:0008654">
    <property type="term" value="P:phospholipid biosynthetic process"/>
    <property type="evidence" value="ECO:0007669"/>
    <property type="project" value="UniProtKB-KW"/>
</dbReference>
<feature type="transmembrane region" description="Helical" evidence="14">
    <location>
        <begin position="31"/>
        <end position="50"/>
    </location>
</feature>
<dbReference type="PIRSF" id="PIRSF000851">
    <property type="entry name" value="PcS"/>
    <property type="match status" value="1"/>
</dbReference>
<accession>A0A0F9VKS4</accession>
<dbReference type="FunFam" id="1.20.120.1760:FF:000009">
    <property type="entry name" value="Phosphatidylcholine synthase"/>
    <property type="match status" value="1"/>
</dbReference>
<evidence type="ECO:0000256" key="10">
    <source>
        <dbReference type="ARBA" id="ARBA00023136"/>
    </source>
</evidence>
<keyword evidence="4" id="KW-0444">Lipid biosynthesis</keyword>
<organism evidence="15">
    <name type="scientific">marine sediment metagenome</name>
    <dbReference type="NCBI Taxonomy" id="412755"/>
    <lineage>
        <taxon>unclassified sequences</taxon>
        <taxon>metagenomes</taxon>
        <taxon>ecological metagenomes</taxon>
    </lineage>
</organism>
<feature type="transmembrane region" description="Helical" evidence="14">
    <location>
        <begin position="226"/>
        <end position="249"/>
    </location>
</feature>
<evidence type="ECO:0000256" key="2">
    <source>
        <dbReference type="ARBA" id="ARBA00004429"/>
    </source>
</evidence>
<gene>
    <name evidence="15" type="ORF">LCGC14_0084930</name>
</gene>
<evidence type="ECO:0000256" key="9">
    <source>
        <dbReference type="ARBA" id="ARBA00023098"/>
    </source>
</evidence>
<protein>
    <recommendedName>
        <fullName evidence="16">Phosphatidylcholine synthase</fullName>
    </recommendedName>
</protein>
<evidence type="ECO:0000256" key="3">
    <source>
        <dbReference type="ARBA" id="ARBA00022475"/>
    </source>
</evidence>
<name>A0A0F9VKS4_9ZZZZ</name>
<keyword evidence="9" id="KW-0443">Lipid metabolism</keyword>
<evidence type="ECO:0000256" key="8">
    <source>
        <dbReference type="ARBA" id="ARBA00022989"/>
    </source>
</evidence>
<comment type="caution">
    <text evidence="15">The sequence shown here is derived from an EMBL/GenBank/DDBJ whole genome shotgun (WGS) entry which is preliminary data.</text>
</comment>
<keyword evidence="12" id="KW-0464">Manganese</keyword>
<dbReference type="Pfam" id="PF01066">
    <property type="entry name" value="CDP-OH_P_transf"/>
    <property type="match status" value="1"/>
</dbReference>
<feature type="transmembrane region" description="Helical" evidence="14">
    <location>
        <begin position="121"/>
        <end position="140"/>
    </location>
</feature>
<keyword evidence="8 14" id="KW-1133">Transmembrane helix</keyword>
<dbReference type="GO" id="GO:0016780">
    <property type="term" value="F:phosphotransferase activity, for other substituted phosphate groups"/>
    <property type="evidence" value="ECO:0007669"/>
    <property type="project" value="InterPro"/>
</dbReference>
<evidence type="ECO:0000313" key="15">
    <source>
        <dbReference type="EMBL" id="KKO04665.1"/>
    </source>
</evidence>
<feature type="transmembrane region" description="Helical" evidence="14">
    <location>
        <begin position="97"/>
        <end position="115"/>
    </location>
</feature>
<dbReference type="InterPro" id="IPR026027">
    <property type="entry name" value="PcS"/>
</dbReference>
<evidence type="ECO:0000256" key="7">
    <source>
        <dbReference type="ARBA" id="ARBA00022692"/>
    </source>
</evidence>
<reference evidence="15" key="1">
    <citation type="journal article" date="2015" name="Nature">
        <title>Complex archaea that bridge the gap between prokaryotes and eukaryotes.</title>
        <authorList>
            <person name="Spang A."/>
            <person name="Saw J.H."/>
            <person name="Jorgensen S.L."/>
            <person name="Zaremba-Niedzwiedzka K."/>
            <person name="Martijn J."/>
            <person name="Lind A.E."/>
            <person name="van Eijk R."/>
            <person name="Schleper C."/>
            <person name="Guy L."/>
            <person name="Ettema T.J."/>
        </authorList>
    </citation>
    <scope>NUCLEOTIDE SEQUENCE</scope>
</reference>
<evidence type="ECO:0000256" key="5">
    <source>
        <dbReference type="ARBA" id="ARBA00022519"/>
    </source>
</evidence>
<dbReference type="EMBL" id="LAZR01000022">
    <property type="protein sequence ID" value="KKO04665.1"/>
    <property type="molecule type" value="Genomic_DNA"/>
</dbReference>
<dbReference type="InterPro" id="IPR043130">
    <property type="entry name" value="CDP-OH_PTrfase_TM_dom"/>
</dbReference>
<feature type="transmembrane region" description="Helical" evidence="14">
    <location>
        <begin position="202"/>
        <end position="220"/>
    </location>
</feature>
<sequence>MVVGRGAAKSDSAAWGFMADEVTAFDKWRAFGVHLLTASGAFLAFMSVIAAAEQRWVAMFGWLGFALFVDGIDGPLARRIEIKRVLPNWSGDLLDSIIDYATFVMIPAVALYLSGMIGRPWSFVAAALIVISSAIYYADLRMKTKDNFFRGFPVAWNMVVFTFFAIQPNEWTAFAFVVFCSTATFLPIKFLHPVRVERLRGVNLGVFAVWSVLGLAALFSDFAPLWWIKWGLVASGLYLFAIGGVLQIIDRLRGVSHD</sequence>
<evidence type="ECO:0000256" key="4">
    <source>
        <dbReference type="ARBA" id="ARBA00022516"/>
    </source>
</evidence>
<evidence type="ECO:0000256" key="6">
    <source>
        <dbReference type="ARBA" id="ARBA00022679"/>
    </source>
</evidence>
<proteinExistence type="predicted"/>
<keyword evidence="11" id="KW-0594">Phospholipid biosynthesis</keyword>
<dbReference type="InterPro" id="IPR000462">
    <property type="entry name" value="CDP-OH_P_trans"/>
</dbReference>